<dbReference type="Pfam" id="PF07494">
    <property type="entry name" value="Reg_prop"/>
    <property type="match status" value="1"/>
</dbReference>
<keyword evidence="8" id="KW-0902">Two-component regulatory system</keyword>
<dbReference type="InterPro" id="IPR003661">
    <property type="entry name" value="HisK_dim/P_dom"/>
</dbReference>
<proteinExistence type="predicted"/>
<evidence type="ECO:0000256" key="4">
    <source>
        <dbReference type="ARBA" id="ARBA00022679"/>
    </source>
</evidence>
<dbReference type="GO" id="GO:0003700">
    <property type="term" value="F:DNA-binding transcription factor activity"/>
    <property type="evidence" value="ECO:0007669"/>
    <property type="project" value="InterPro"/>
</dbReference>
<accession>A0A7G1HY45</accession>
<dbReference type="InterPro" id="IPR013783">
    <property type="entry name" value="Ig-like_fold"/>
</dbReference>
<evidence type="ECO:0000256" key="8">
    <source>
        <dbReference type="ARBA" id="ARBA00023012"/>
    </source>
</evidence>
<dbReference type="SUPFAM" id="SSF50998">
    <property type="entry name" value="Quinoprotein alcohol dehydrogenase-like"/>
    <property type="match status" value="1"/>
</dbReference>
<keyword evidence="7" id="KW-0067">ATP-binding</keyword>
<evidence type="ECO:0000256" key="1">
    <source>
        <dbReference type="ARBA" id="ARBA00000085"/>
    </source>
</evidence>
<gene>
    <name evidence="15" type="ORF">Cop2CBH44_23060</name>
</gene>
<evidence type="ECO:0000259" key="14">
    <source>
        <dbReference type="PROSITE" id="PS50110"/>
    </source>
</evidence>
<dbReference type="InterPro" id="IPR018060">
    <property type="entry name" value="HTH_AraC"/>
</dbReference>
<dbReference type="GO" id="GO:0000155">
    <property type="term" value="F:phosphorelay sensor kinase activity"/>
    <property type="evidence" value="ECO:0007669"/>
    <property type="project" value="InterPro"/>
</dbReference>
<dbReference type="Gene3D" id="2.60.40.10">
    <property type="entry name" value="Immunoglobulins"/>
    <property type="match status" value="1"/>
</dbReference>
<dbReference type="SUPFAM" id="SSF47384">
    <property type="entry name" value="Homodimeric domain of signal transducing histidine kinase"/>
    <property type="match status" value="1"/>
</dbReference>
<dbReference type="SMART" id="SM00342">
    <property type="entry name" value="HTH_ARAC"/>
    <property type="match status" value="1"/>
</dbReference>
<evidence type="ECO:0000256" key="10">
    <source>
        <dbReference type="ARBA" id="ARBA00023163"/>
    </source>
</evidence>
<dbReference type="Gene3D" id="3.30.565.10">
    <property type="entry name" value="Histidine kinase-like ATPase, C-terminal domain"/>
    <property type="match status" value="1"/>
</dbReference>
<reference evidence="16" key="1">
    <citation type="submission" date="2020-07" db="EMBL/GenBank/DDBJ databases">
        <title>Complete genome sequencing of Coprobacter sp. strain 2CBH44.</title>
        <authorList>
            <person name="Sakamoto M."/>
            <person name="Murakami T."/>
            <person name="Mori H."/>
        </authorList>
    </citation>
    <scope>NUCLEOTIDE SEQUENCE [LARGE SCALE GENOMIC DNA]</scope>
    <source>
        <strain evidence="16">2CBH44</strain>
    </source>
</reference>
<keyword evidence="16" id="KW-1185">Reference proteome</keyword>
<dbReference type="PANTHER" id="PTHR43547">
    <property type="entry name" value="TWO-COMPONENT HISTIDINE KINASE"/>
    <property type="match status" value="1"/>
</dbReference>
<dbReference type="PROSITE" id="PS50110">
    <property type="entry name" value="RESPONSE_REGULATORY"/>
    <property type="match status" value="1"/>
</dbReference>
<keyword evidence="10" id="KW-0804">Transcription</keyword>
<keyword evidence="3 11" id="KW-0597">Phosphoprotein</keyword>
<dbReference type="SUPFAM" id="SSF46689">
    <property type="entry name" value="Homeodomain-like"/>
    <property type="match status" value="1"/>
</dbReference>
<dbReference type="Gene3D" id="1.10.10.60">
    <property type="entry name" value="Homeodomain-like"/>
    <property type="match status" value="1"/>
</dbReference>
<evidence type="ECO:0000256" key="3">
    <source>
        <dbReference type="ARBA" id="ARBA00022553"/>
    </source>
</evidence>
<sequence length="1345" mass="154365">MKRLLTILSLICFSGNILSNDYRLITLSGKDGLSQQDVECILQDKQGFIWIGTYDGLNRYDGNSFLLFRHNPQNTNSISDNRILSLQEWPERDELWIGTDGGGLNCYNLKTERITRYMADSKHKGQLTDNQISSFDKNGDEMWVGTTNGPHKITFTTDNKIHIEHYSLKGNSEENILQYTVSIGHDDNGNIIAATPKGLFLKNKSESDFKLVKKMSDHVKQILKDSIGNIWIITNSEIYYYSTLHQKIQNYLENPYILDFHPSGAFRRILPITDRLYLLSTTTELFWIHQNDNNFTFEKVSFSKNDFWNNNEMKSLMLDRTMNVWITSFMDGIARFDLNAKSIYHYSLNHPKAIDKLFIQSLIKDRYNRIWAGTNNGIFIINNCKSDKILRINEINENIYDIIEDIEGNIWITSLHNIYMIPDGNIKKIISLKNQPGLPQNAYPFDGPYALCTDNKNTIWIGMRNGLLQIKKSGNKLAYKLNDIQPTSSIRVINNITKLFFDEKDNTLLIGTKNAGLLKATLYNNGDIKNIESISKLSQEKNEHVWSILKASNQNIYIGTDSGLKKLIKNETGGYSLATESNDPRVQTYKIASIVEDNAQNLWLSTSLGLLRYSLKDYSVMNYLNTDGLSTNILSEGALYDSKTDQLYIGSIKGIDIIDLPSLKTNNIPPETQLTALKINNTRILPHEKFNGRELLTSSLEFTDQLELKYNENNFTIEFAALHFSNPAKNLFMYKLEGFSDEWTEVNNNIKSATFTNIPPGKYKLLVKSSNCDGIWNETAKTLPITINPAPWETGYAYLLYFIFIFSAGYFIYKYFSDRAKIKKQLFMEHLEHKKEMEIAEVKLKYHTNITHELRTPLSLISAPVEELIEKSYKDEFLRSRLQIIKNNADRLLQLISQFLDFRKVINEKYTLCIKQENLPQLLTNIKEDFSAIAQQKNIILEYYNDMVCEYFWCDKEVIRKICFNLLSNAIKYTPENGRIAIYSSQSSDNSTVHISVEDTGIGIDEKEIDKIFDRFYQVPGTVGGTGVGLNLCKNLATLHLGNISVKSHIGEGSIFTLEIPNTKEAYQGLIEEEPDIHTSVIPTNDHTDTQEKARNKPLILVIEDNFELRDYIVTLLSYSAKVIVGNNGKEGLNLAFSNIPDIIISDIMMPVMDGIEFTQKAKNDIRTSYIPIILLTAKTNQESEIEGLSYGADDYITKPFNPQVLKLRVNNLLKLTQKKKEEICNGTEKLNERELSFLTNFKNIVLENISSSEFGIDEICHIMAMSRMQLYRKMIAIINKKPSQYIKEIKMKKAYNLMKEKGLNITETMYEIGYTNYSHFTRLFVEVNQISPREVLGMKSKHQQ</sequence>
<protein>
    <recommendedName>
        <fullName evidence="2">histidine kinase</fullName>
        <ecNumber evidence="2">2.7.13.3</ecNumber>
    </recommendedName>
</protein>
<name>A0A7G1HY45_9BACT</name>
<keyword evidence="5" id="KW-0547">Nucleotide-binding</keyword>
<dbReference type="InterPro" id="IPR011047">
    <property type="entry name" value="Quinoprotein_ADH-like_sf"/>
</dbReference>
<dbReference type="SUPFAM" id="SSF52172">
    <property type="entry name" value="CheY-like"/>
    <property type="match status" value="1"/>
</dbReference>
<dbReference type="Pfam" id="PF00072">
    <property type="entry name" value="Response_reg"/>
    <property type="match status" value="1"/>
</dbReference>
<dbReference type="FunFam" id="2.60.40.10:FF:000791">
    <property type="entry name" value="Two-component system sensor histidine kinase/response regulator"/>
    <property type="match status" value="1"/>
</dbReference>
<dbReference type="Pfam" id="PF12833">
    <property type="entry name" value="HTH_18"/>
    <property type="match status" value="1"/>
</dbReference>
<keyword evidence="9" id="KW-0805">Transcription regulation</keyword>
<dbReference type="PRINTS" id="PR00344">
    <property type="entry name" value="BCTRLSENSOR"/>
</dbReference>
<dbReference type="InterPro" id="IPR015943">
    <property type="entry name" value="WD40/YVTN_repeat-like_dom_sf"/>
</dbReference>
<dbReference type="CDD" id="cd17574">
    <property type="entry name" value="REC_OmpR"/>
    <property type="match status" value="1"/>
</dbReference>
<dbReference type="PROSITE" id="PS50109">
    <property type="entry name" value="HIS_KIN"/>
    <property type="match status" value="1"/>
</dbReference>
<dbReference type="PANTHER" id="PTHR43547:SF2">
    <property type="entry name" value="HYBRID SIGNAL TRANSDUCTION HISTIDINE KINASE C"/>
    <property type="match status" value="1"/>
</dbReference>
<dbReference type="EC" id="2.7.13.3" evidence="2"/>
<dbReference type="InterPro" id="IPR003594">
    <property type="entry name" value="HATPase_dom"/>
</dbReference>
<dbReference type="RefSeq" id="WP_200754854.1">
    <property type="nucleotide sequence ID" value="NZ_AP023322.1"/>
</dbReference>
<evidence type="ECO:0000256" key="6">
    <source>
        <dbReference type="ARBA" id="ARBA00022777"/>
    </source>
</evidence>
<dbReference type="InterPro" id="IPR036097">
    <property type="entry name" value="HisK_dim/P_sf"/>
</dbReference>
<dbReference type="Pfam" id="PF00512">
    <property type="entry name" value="HisKA"/>
    <property type="match status" value="1"/>
</dbReference>
<dbReference type="SMART" id="SM00448">
    <property type="entry name" value="REC"/>
    <property type="match status" value="1"/>
</dbReference>
<feature type="domain" description="HTH araC/xylS-type" evidence="12">
    <location>
        <begin position="1240"/>
        <end position="1339"/>
    </location>
</feature>
<dbReference type="InterPro" id="IPR005467">
    <property type="entry name" value="His_kinase_dom"/>
</dbReference>
<dbReference type="KEGG" id="copr:Cop2CBH44_23060"/>
<evidence type="ECO:0000259" key="13">
    <source>
        <dbReference type="PROSITE" id="PS50109"/>
    </source>
</evidence>
<dbReference type="InterPro" id="IPR011006">
    <property type="entry name" value="CheY-like_superfamily"/>
</dbReference>
<dbReference type="InterPro" id="IPR011123">
    <property type="entry name" value="Y_Y_Y"/>
</dbReference>
<feature type="domain" description="Histidine kinase" evidence="13">
    <location>
        <begin position="849"/>
        <end position="1064"/>
    </location>
</feature>
<dbReference type="SUPFAM" id="SSF55874">
    <property type="entry name" value="ATPase domain of HSP90 chaperone/DNA topoisomerase II/histidine kinase"/>
    <property type="match status" value="1"/>
</dbReference>
<evidence type="ECO:0000256" key="11">
    <source>
        <dbReference type="PROSITE-ProRule" id="PRU00169"/>
    </source>
</evidence>
<keyword evidence="6 15" id="KW-0418">Kinase</keyword>
<dbReference type="EMBL" id="AP023322">
    <property type="protein sequence ID" value="BCI63953.1"/>
    <property type="molecule type" value="Genomic_DNA"/>
</dbReference>
<dbReference type="SMART" id="SM00387">
    <property type="entry name" value="HATPase_c"/>
    <property type="match status" value="1"/>
</dbReference>
<dbReference type="Gene3D" id="1.10.287.130">
    <property type="match status" value="1"/>
</dbReference>
<evidence type="ECO:0000256" key="7">
    <source>
        <dbReference type="ARBA" id="ARBA00022840"/>
    </source>
</evidence>
<dbReference type="Gene3D" id="3.40.50.2300">
    <property type="match status" value="1"/>
</dbReference>
<feature type="domain" description="Response regulatory" evidence="14">
    <location>
        <begin position="1099"/>
        <end position="1214"/>
    </location>
</feature>
<evidence type="ECO:0000256" key="5">
    <source>
        <dbReference type="ARBA" id="ARBA00022741"/>
    </source>
</evidence>
<dbReference type="Proteomes" id="UP000594042">
    <property type="component" value="Chromosome"/>
</dbReference>
<dbReference type="InterPro" id="IPR036890">
    <property type="entry name" value="HATPase_C_sf"/>
</dbReference>
<evidence type="ECO:0000259" key="12">
    <source>
        <dbReference type="PROSITE" id="PS01124"/>
    </source>
</evidence>
<dbReference type="InterPro" id="IPR001789">
    <property type="entry name" value="Sig_transdc_resp-reg_receiver"/>
</dbReference>
<dbReference type="InterPro" id="IPR009057">
    <property type="entry name" value="Homeodomain-like_sf"/>
</dbReference>
<dbReference type="GO" id="GO:0043565">
    <property type="term" value="F:sequence-specific DNA binding"/>
    <property type="evidence" value="ECO:0007669"/>
    <property type="project" value="InterPro"/>
</dbReference>
<evidence type="ECO:0000256" key="9">
    <source>
        <dbReference type="ARBA" id="ARBA00023015"/>
    </source>
</evidence>
<comment type="catalytic activity">
    <reaction evidence="1">
        <text>ATP + protein L-histidine = ADP + protein N-phospho-L-histidine.</text>
        <dbReference type="EC" id="2.7.13.3"/>
    </reaction>
</comment>
<dbReference type="CDD" id="cd00082">
    <property type="entry name" value="HisKA"/>
    <property type="match status" value="1"/>
</dbReference>
<dbReference type="Pfam" id="PF07495">
    <property type="entry name" value="Y_Y_Y"/>
    <property type="match status" value="1"/>
</dbReference>
<evidence type="ECO:0000313" key="16">
    <source>
        <dbReference type="Proteomes" id="UP000594042"/>
    </source>
</evidence>
<dbReference type="SMART" id="SM00388">
    <property type="entry name" value="HisKA"/>
    <property type="match status" value="1"/>
</dbReference>
<dbReference type="FunFam" id="3.30.565.10:FF:000037">
    <property type="entry name" value="Hybrid sensor histidine kinase/response regulator"/>
    <property type="match status" value="1"/>
</dbReference>
<dbReference type="GO" id="GO:0005524">
    <property type="term" value="F:ATP binding"/>
    <property type="evidence" value="ECO:0007669"/>
    <property type="project" value="UniProtKB-KW"/>
</dbReference>
<feature type="modified residue" description="4-aspartylphosphate" evidence="11">
    <location>
        <position position="1147"/>
    </location>
</feature>
<evidence type="ECO:0000313" key="15">
    <source>
        <dbReference type="EMBL" id="BCI63953.1"/>
    </source>
</evidence>
<dbReference type="Pfam" id="PF02518">
    <property type="entry name" value="HATPase_c"/>
    <property type="match status" value="1"/>
</dbReference>
<evidence type="ECO:0000256" key="2">
    <source>
        <dbReference type="ARBA" id="ARBA00012438"/>
    </source>
</evidence>
<keyword evidence="4" id="KW-0808">Transferase</keyword>
<dbReference type="InterPro" id="IPR004358">
    <property type="entry name" value="Sig_transdc_His_kin-like_C"/>
</dbReference>
<dbReference type="InterPro" id="IPR011110">
    <property type="entry name" value="Reg_prop"/>
</dbReference>
<organism evidence="15 16">
    <name type="scientific">Coprobacter secundus subsp. similis</name>
    <dbReference type="NCBI Taxonomy" id="2751153"/>
    <lineage>
        <taxon>Bacteria</taxon>
        <taxon>Pseudomonadati</taxon>
        <taxon>Bacteroidota</taxon>
        <taxon>Bacteroidia</taxon>
        <taxon>Bacteroidales</taxon>
        <taxon>Barnesiellaceae</taxon>
        <taxon>Coprobacter</taxon>
    </lineage>
</organism>
<dbReference type="PROSITE" id="PS01124">
    <property type="entry name" value="HTH_ARAC_FAMILY_2"/>
    <property type="match status" value="1"/>
</dbReference>
<dbReference type="Gene3D" id="2.130.10.10">
    <property type="entry name" value="YVTN repeat-like/Quinoprotein amine dehydrogenase"/>
    <property type="match status" value="3"/>
</dbReference>